<evidence type="ECO:0000256" key="5">
    <source>
        <dbReference type="ARBA" id="ARBA00022927"/>
    </source>
</evidence>
<keyword evidence="4" id="KW-0813">Transport</keyword>
<comment type="subcellular location">
    <subcellularLocation>
        <location evidence="1">Golgi apparatus membrane</location>
        <topology evidence="1">Peripheral membrane protein</topology>
    </subcellularLocation>
</comment>
<dbReference type="GeneID" id="18802441"/>
<dbReference type="OrthoDB" id="73680at2759"/>
<reference evidence="12" key="1">
    <citation type="journal article" date="2012" name="Science">
        <title>The Paleozoic origin of enzymatic lignin decomposition reconstructed from 31 fungal genomes.</title>
        <authorList>
            <person name="Floudas D."/>
            <person name="Binder M."/>
            <person name="Riley R."/>
            <person name="Barry K."/>
            <person name="Blanchette R.A."/>
            <person name="Henrissat B."/>
            <person name="Martinez A.T."/>
            <person name="Otillar R."/>
            <person name="Spatafora J.W."/>
            <person name="Yadav J.S."/>
            <person name="Aerts A."/>
            <person name="Benoit I."/>
            <person name="Boyd A."/>
            <person name="Carlson A."/>
            <person name="Copeland A."/>
            <person name="Coutinho P.M."/>
            <person name="de Vries R.P."/>
            <person name="Ferreira P."/>
            <person name="Findley K."/>
            <person name="Foster B."/>
            <person name="Gaskell J."/>
            <person name="Glotzer D."/>
            <person name="Gorecki P."/>
            <person name="Heitman J."/>
            <person name="Hesse C."/>
            <person name="Hori C."/>
            <person name="Igarashi K."/>
            <person name="Jurgens J.A."/>
            <person name="Kallen N."/>
            <person name="Kersten P."/>
            <person name="Kohler A."/>
            <person name="Kuees U."/>
            <person name="Kumar T.K.A."/>
            <person name="Kuo A."/>
            <person name="LaButti K."/>
            <person name="Larrondo L.F."/>
            <person name="Lindquist E."/>
            <person name="Ling A."/>
            <person name="Lombard V."/>
            <person name="Lucas S."/>
            <person name="Lundell T."/>
            <person name="Martin R."/>
            <person name="McLaughlin D.J."/>
            <person name="Morgenstern I."/>
            <person name="Morin E."/>
            <person name="Murat C."/>
            <person name="Nagy L.G."/>
            <person name="Nolan M."/>
            <person name="Ohm R.A."/>
            <person name="Patyshakuliyeva A."/>
            <person name="Rokas A."/>
            <person name="Ruiz-Duenas F.J."/>
            <person name="Sabat G."/>
            <person name="Salamov A."/>
            <person name="Samejima M."/>
            <person name="Schmutz J."/>
            <person name="Slot J.C."/>
            <person name="St John F."/>
            <person name="Stenlid J."/>
            <person name="Sun H."/>
            <person name="Sun S."/>
            <person name="Syed K."/>
            <person name="Tsang A."/>
            <person name="Wiebenga A."/>
            <person name="Young D."/>
            <person name="Pisabarro A."/>
            <person name="Eastwood D.C."/>
            <person name="Martin F."/>
            <person name="Cullen D."/>
            <person name="Grigoriev I.V."/>
            <person name="Hibbett D.S."/>
        </authorList>
    </citation>
    <scope>NUCLEOTIDE SEQUENCE [LARGE SCALE GENOMIC DNA]</scope>
    <source>
        <strain evidence="12">FP-91666</strain>
    </source>
</reference>
<evidence type="ECO:0000256" key="7">
    <source>
        <dbReference type="ARBA" id="ARBA00023136"/>
    </source>
</evidence>
<dbReference type="PANTHER" id="PTHR21311:SF0">
    <property type="entry name" value="CONSERVED OLIGOMERIC GOLGI COMPLEX SUBUNIT 8"/>
    <property type="match status" value="1"/>
</dbReference>
<evidence type="ECO:0000256" key="9">
    <source>
        <dbReference type="SAM" id="Coils"/>
    </source>
</evidence>
<feature type="compositionally biased region" description="Polar residues" evidence="10">
    <location>
        <begin position="390"/>
        <end position="403"/>
    </location>
</feature>
<gene>
    <name evidence="11" type="ORF">STEHIDRAFT_163785</name>
</gene>
<feature type="region of interest" description="Disordered" evidence="10">
    <location>
        <begin position="284"/>
        <end position="360"/>
    </location>
</feature>
<dbReference type="GO" id="GO:0015031">
    <property type="term" value="P:protein transport"/>
    <property type="evidence" value="ECO:0007669"/>
    <property type="project" value="UniProtKB-KW"/>
</dbReference>
<feature type="compositionally biased region" description="Low complexity" evidence="10">
    <location>
        <begin position="567"/>
        <end position="577"/>
    </location>
</feature>
<evidence type="ECO:0000256" key="6">
    <source>
        <dbReference type="ARBA" id="ARBA00023034"/>
    </source>
</evidence>
<sequence>MVRPAAVHFFCFLPSSRALPPLAFDLKDASSPLPPSCHDLTFRYAKKADLFLSLLPSLFLPLSTGSKLVRESRPVSPVLHPTRPSTTATILAAPLCTHNHIYRQRFTSPIATSANGARTPSPEPAHPPTSPGGLHSLAEESENESVAPPKVSVSSDGTDEGAVMRETMTDVQQAIGQLGQRRNNGAGGHTDDEGRSFTFSSVRESESTDRESDIDMELEREGNEGTDGEGWNNQKNVRKRLAKKVSRANEEERREREAQLEVVRARERGSIMASHMAPPIEVELSDESEDEGDDDHHHHHHGHDQEDKTEHGRVASQRSSSQMIPEEDENDHLLAVPTATRGSFGTPRGPEPIVSSEDYIVPSPGSHKTGYEEVPTATQASFPVAAPASERTSSPYRSGTLPSPISPGFTTGTTGTTTGTGTVTDDSRPTSISLVHLPQLTDARLLLYLPLNIVRHAPPCLVIDQSTKLNGILELPFLIETCIWNGFYAEALDLHSHAAALAAKFPDARVVGDVMAEVDGAIRGLVQGLVGVLREQGVKLPALWNARVLRRMGVYGVEDEGEESAVPSSSSPSFRPSRPTPSKPASTPPSKPFFPTYKTPRRLYPSSPNSPTAPPPSPASASISEACWARDSRISSGEHRVRHRERDEEFRRACAEGDTVGNEHETEEIAERVVGFD</sequence>
<evidence type="ECO:0000256" key="8">
    <source>
        <dbReference type="ARBA" id="ARBA00031347"/>
    </source>
</evidence>
<evidence type="ECO:0000256" key="3">
    <source>
        <dbReference type="ARBA" id="ARBA00020983"/>
    </source>
</evidence>
<evidence type="ECO:0000313" key="12">
    <source>
        <dbReference type="Proteomes" id="UP000053927"/>
    </source>
</evidence>
<dbReference type="GO" id="GO:0017119">
    <property type="term" value="C:Golgi transport complex"/>
    <property type="evidence" value="ECO:0007669"/>
    <property type="project" value="InterPro"/>
</dbReference>
<comment type="similarity">
    <text evidence="2">Belongs to the COG8 family.</text>
</comment>
<dbReference type="AlphaFoldDB" id="R7RW07"/>
<feature type="compositionally biased region" description="Basic and acidic residues" evidence="10">
    <location>
        <begin position="303"/>
        <end position="313"/>
    </location>
</feature>
<dbReference type="PANTHER" id="PTHR21311">
    <property type="entry name" value="CONSERVED OLIGOMERIC GOLGI COMPLEX COMPONENT 8"/>
    <property type="match status" value="1"/>
</dbReference>
<dbReference type="GO" id="GO:0000139">
    <property type="term" value="C:Golgi membrane"/>
    <property type="evidence" value="ECO:0007669"/>
    <property type="project" value="UniProtKB-SubCell"/>
</dbReference>
<dbReference type="GO" id="GO:0006891">
    <property type="term" value="P:intra-Golgi vesicle-mediated transport"/>
    <property type="evidence" value="ECO:0007669"/>
    <property type="project" value="TreeGrafter"/>
</dbReference>
<feature type="compositionally biased region" description="Pro residues" evidence="10">
    <location>
        <begin position="578"/>
        <end position="592"/>
    </location>
</feature>
<name>R7RW07_STEHR</name>
<feature type="compositionally biased region" description="Basic and acidic residues" evidence="10">
    <location>
        <begin position="203"/>
        <end position="223"/>
    </location>
</feature>
<feature type="compositionally biased region" description="Pro residues" evidence="10">
    <location>
        <begin position="121"/>
        <end position="130"/>
    </location>
</feature>
<evidence type="ECO:0000256" key="1">
    <source>
        <dbReference type="ARBA" id="ARBA00004395"/>
    </source>
</evidence>
<feature type="region of interest" description="Disordered" evidence="10">
    <location>
        <begin position="385"/>
        <end position="425"/>
    </location>
</feature>
<dbReference type="InterPro" id="IPR007255">
    <property type="entry name" value="COG8"/>
</dbReference>
<feature type="compositionally biased region" description="Acidic residues" evidence="10">
    <location>
        <begin position="284"/>
        <end position="293"/>
    </location>
</feature>
<dbReference type="Pfam" id="PF04124">
    <property type="entry name" value="Dor1"/>
    <property type="match status" value="1"/>
</dbReference>
<dbReference type="KEGG" id="shs:STEHIDRAFT_163785"/>
<keyword evidence="9" id="KW-0175">Coiled coil</keyword>
<keyword evidence="12" id="KW-1185">Reference proteome</keyword>
<feature type="coiled-coil region" evidence="9">
    <location>
        <begin position="238"/>
        <end position="268"/>
    </location>
</feature>
<proteinExistence type="inferred from homology"/>
<dbReference type="EMBL" id="JH687405">
    <property type="protein sequence ID" value="EIM79434.1"/>
    <property type="molecule type" value="Genomic_DNA"/>
</dbReference>
<keyword evidence="6" id="KW-0333">Golgi apparatus</keyword>
<keyword evidence="5" id="KW-0653">Protein transport</keyword>
<evidence type="ECO:0000256" key="4">
    <source>
        <dbReference type="ARBA" id="ARBA00022448"/>
    </source>
</evidence>
<feature type="compositionally biased region" description="Low complexity" evidence="10">
    <location>
        <begin position="410"/>
        <end position="424"/>
    </location>
</feature>
<dbReference type="Proteomes" id="UP000053927">
    <property type="component" value="Unassembled WGS sequence"/>
</dbReference>
<keyword evidence="7" id="KW-0472">Membrane</keyword>
<evidence type="ECO:0000313" key="11">
    <source>
        <dbReference type="EMBL" id="EIM79434.1"/>
    </source>
</evidence>
<evidence type="ECO:0000256" key="2">
    <source>
        <dbReference type="ARBA" id="ARBA00006419"/>
    </source>
</evidence>
<accession>R7RW07</accession>
<evidence type="ECO:0000256" key="10">
    <source>
        <dbReference type="SAM" id="MobiDB-lite"/>
    </source>
</evidence>
<feature type="region of interest" description="Disordered" evidence="10">
    <location>
        <begin position="112"/>
        <end position="158"/>
    </location>
</feature>
<feature type="region of interest" description="Disordered" evidence="10">
    <location>
        <begin position="560"/>
        <end position="625"/>
    </location>
</feature>
<organism evidence="11 12">
    <name type="scientific">Stereum hirsutum (strain FP-91666)</name>
    <name type="common">White-rot fungus</name>
    <dbReference type="NCBI Taxonomy" id="721885"/>
    <lineage>
        <taxon>Eukaryota</taxon>
        <taxon>Fungi</taxon>
        <taxon>Dikarya</taxon>
        <taxon>Basidiomycota</taxon>
        <taxon>Agaricomycotina</taxon>
        <taxon>Agaricomycetes</taxon>
        <taxon>Russulales</taxon>
        <taxon>Stereaceae</taxon>
        <taxon>Stereum</taxon>
    </lineage>
</organism>
<feature type="region of interest" description="Disordered" evidence="10">
    <location>
        <begin position="178"/>
        <end position="237"/>
    </location>
</feature>
<dbReference type="RefSeq" id="XP_007311555.1">
    <property type="nucleotide sequence ID" value="XM_007311493.1"/>
</dbReference>
<protein>
    <recommendedName>
        <fullName evidence="3">Conserved oligomeric Golgi complex subunit 8</fullName>
    </recommendedName>
    <alternativeName>
        <fullName evidence="8">Component of oligomeric Golgi complex 8</fullName>
    </alternativeName>
</protein>